<keyword evidence="2" id="KW-0540">Nuclease</keyword>
<dbReference type="RefSeq" id="WP_091689872.1">
    <property type="nucleotide sequence ID" value="NZ_CAAGSJ010000005.1"/>
</dbReference>
<comment type="similarity">
    <text evidence="1">Belongs to the helicase family. UvrD subfamily.</text>
</comment>
<evidence type="ECO:0000313" key="19">
    <source>
        <dbReference type="Proteomes" id="UP000243338"/>
    </source>
</evidence>
<dbReference type="PROSITE" id="PS51217">
    <property type="entry name" value="UVRD_HELICASE_CTER"/>
    <property type="match status" value="1"/>
</dbReference>
<evidence type="ECO:0000313" key="18">
    <source>
        <dbReference type="EMBL" id="SES87050.1"/>
    </source>
</evidence>
<dbReference type="Gene3D" id="3.90.320.10">
    <property type="match status" value="1"/>
</dbReference>
<dbReference type="EC" id="5.6.2.4" evidence="13"/>
<keyword evidence="9" id="KW-0238">DNA-binding</keyword>
<dbReference type="STRING" id="1353158.SAMN04488587_1378"/>
<dbReference type="GO" id="GO:0004527">
    <property type="term" value="F:exonuclease activity"/>
    <property type="evidence" value="ECO:0007669"/>
    <property type="project" value="UniProtKB-KW"/>
</dbReference>
<keyword evidence="7" id="KW-0269">Exonuclease</keyword>
<dbReference type="PROSITE" id="PS51198">
    <property type="entry name" value="UVRD_HELICASE_ATP_BIND"/>
    <property type="match status" value="1"/>
</dbReference>
<evidence type="ECO:0000259" key="16">
    <source>
        <dbReference type="PROSITE" id="PS51198"/>
    </source>
</evidence>
<name>A0A1I0A1L3_9EURY</name>
<evidence type="ECO:0000256" key="11">
    <source>
        <dbReference type="ARBA" id="ARBA00023235"/>
    </source>
</evidence>
<comment type="catalytic activity">
    <reaction evidence="12">
        <text>Couples ATP hydrolysis with the unwinding of duplex DNA by translocating in the 3'-5' direction.</text>
        <dbReference type="EC" id="5.6.2.4"/>
    </reaction>
</comment>
<dbReference type="Gene3D" id="1.10.486.10">
    <property type="entry name" value="PCRA, domain 4"/>
    <property type="match status" value="1"/>
</dbReference>
<evidence type="ECO:0000256" key="1">
    <source>
        <dbReference type="ARBA" id="ARBA00009922"/>
    </source>
</evidence>
<keyword evidence="11" id="KW-0413">Isomerase</keyword>
<evidence type="ECO:0000256" key="10">
    <source>
        <dbReference type="ARBA" id="ARBA00023204"/>
    </source>
</evidence>
<evidence type="ECO:0000256" key="7">
    <source>
        <dbReference type="ARBA" id="ARBA00022839"/>
    </source>
</evidence>
<feature type="domain" description="UvrD-like helicase C-terminal" evidence="17">
    <location>
        <begin position="302"/>
        <end position="584"/>
    </location>
</feature>
<dbReference type="Pfam" id="PF00580">
    <property type="entry name" value="UvrD-helicase"/>
    <property type="match status" value="1"/>
</dbReference>
<proteinExistence type="inferred from homology"/>
<feature type="binding site" evidence="15">
    <location>
        <begin position="25"/>
        <end position="32"/>
    </location>
    <ligand>
        <name>ATP</name>
        <dbReference type="ChEBI" id="CHEBI:30616"/>
    </ligand>
</feature>
<evidence type="ECO:0000256" key="12">
    <source>
        <dbReference type="ARBA" id="ARBA00034617"/>
    </source>
</evidence>
<keyword evidence="10" id="KW-0234">DNA repair</keyword>
<gene>
    <name evidence="18" type="ORF">SAMN04488587_1378</name>
</gene>
<dbReference type="PANTHER" id="PTHR11070:SF2">
    <property type="entry name" value="ATP-DEPENDENT DNA HELICASE SRS2"/>
    <property type="match status" value="1"/>
</dbReference>
<dbReference type="Gene3D" id="3.40.50.300">
    <property type="entry name" value="P-loop containing nucleotide triphosphate hydrolases"/>
    <property type="match status" value="2"/>
</dbReference>
<accession>A0A1I0A1L3</accession>
<dbReference type="Proteomes" id="UP000243338">
    <property type="component" value="Unassembled WGS sequence"/>
</dbReference>
<evidence type="ECO:0000256" key="3">
    <source>
        <dbReference type="ARBA" id="ARBA00022741"/>
    </source>
</evidence>
<dbReference type="SUPFAM" id="SSF52540">
    <property type="entry name" value="P-loop containing nucleoside triphosphate hydrolases"/>
    <property type="match status" value="1"/>
</dbReference>
<dbReference type="InterPro" id="IPR011335">
    <property type="entry name" value="Restrct_endonuc-II-like"/>
</dbReference>
<dbReference type="SUPFAM" id="SSF52980">
    <property type="entry name" value="Restriction endonuclease-like"/>
    <property type="match status" value="1"/>
</dbReference>
<reference evidence="19" key="1">
    <citation type="submission" date="2016-10" db="EMBL/GenBank/DDBJ databases">
        <authorList>
            <person name="Varghese N."/>
            <person name="Submissions S."/>
        </authorList>
    </citation>
    <scope>NUCLEOTIDE SEQUENCE [LARGE SCALE GENOMIC DNA]</scope>
    <source>
        <strain evidence="19">SLH 33</strain>
    </source>
</reference>
<evidence type="ECO:0000256" key="13">
    <source>
        <dbReference type="ARBA" id="ARBA00034808"/>
    </source>
</evidence>
<dbReference type="AlphaFoldDB" id="A0A1I0A1L3"/>
<keyword evidence="5 15" id="KW-0378">Hydrolase</keyword>
<sequence length="1018" mass="115898">MASTKLNENQLKAVTYTDGPLLILAGPGSGKTFTITEKVVDLTEKGLSPEKILALTFSEKAAGEMQERMEKKIGVGSGITVSTFHSFCNDLIREFSLYLGINQNAKLISKEHSHVWGIKNIDSFGFQNLAIPTQPYDLITSLLEGVSQLKDHLISPNELAEYASSNLEDESIDEGEKDVLLKLSDLARFYEHYQQYKSDNGFLDYDDMISMACNLLETNDVVKNMVRSRYEYILVDEFQDTNFAQLFLVHQIADGNNLTCVADDDQCIYRFRGAYLANIEQLQEYYHSLEKIPLEKNYRSSSQIVQLSQQLIANNPQRQEKNLTAHNGEKSEVKVVKAPDDVSEAEWVAEEITGMINDGVRPGEIFILTRKRADGKKFSESLKQRMVPVEFVGSLQLNRFPVVREAMAYLHVVADPFNNGIGFAKILSREGVSEHNLQKINLQALKISRDDSTSGDGIYSVLLYQLDELDISQKDLIRSIVSRLNELIEYKKSHLPSDTVKHLLSEKTDFYRTQLQEDTQASRRNISILNSLVTTVEDLELVDGGSELETVVEDLELVFGLDLGEGVSSDEDTVKVMTIHQSKGKEAKVVFVCDMATRHLPLNYRRKAFTVPKALSKSRQRDVDEKVLHLEEERRLAYVAMTRAKEQLYLMFPEKYEGNKRKVAPSEFLAQLEYTSNPLIEYIEADKFERKSEAEEVSPLMKKKDEYLQMLNMYSKQGQLKQALESLLVLAQLRDIEDEGNLAAFDAKDFLQVTPKGPKELEDLIDDNIPPLVDPNMRFSASKIKTYQDCPLKFKYGTVLNIPTPQKAYFQVGTDVHSVYEQLSRMDMKGDTIDITTANKLLDDIWDPAAYPSRTQEQQEHGKMKKMLDFWFRFEEDDPNETVAVEEWFDLELSGAHFAGLIDRIDRTPDGEYIVIDYKTGKTTLSKNKLKDDVQIALYCLAVKEMYGKLPIKAGHLYVNPEVQELRMIDVDGERIGAVVEGINSVVERAMRDDFEVDADPNCYYCDYKGLCEWYNGE</sequence>
<dbReference type="GO" id="GO:0005524">
    <property type="term" value="F:ATP binding"/>
    <property type="evidence" value="ECO:0007669"/>
    <property type="project" value="UniProtKB-UniRule"/>
</dbReference>
<evidence type="ECO:0000256" key="8">
    <source>
        <dbReference type="ARBA" id="ARBA00022840"/>
    </source>
</evidence>
<dbReference type="GO" id="GO:0003677">
    <property type="term" value="F:DNA binding"/>
    <property type="evidence" value="ECO:0007669"/>
    <property type="project" value="UniProtKB-KW"/>
</dbReference>
<dbReference type="InterPro" id="IPR011604">
    <property type="entry name" value="PDDEXK-like_dom_sf"/>
</dbReference>
<keyword evidence="19" id="KW-1185">Reference proteome</keyword>
<dbReference type="Pfam" id="PF12705">
    <property type="entry name" value="PDDEXK_1"/>
    <property type="match status" value="1"/>
</dbReference>
<keyword evidence="4" id="KW-0227">DNA damage</keyword>
<protein>
    <recommendedName>
        <fullName evidence="13">DNA 3'-5' helicase</fullName>
        <ecNumber evidence="13">5.6.2.4</ecNumber>
    </recommendedName>
</protein>
<keyword evidence="3 15" id="KW-0547">Nucleotide-binding</keyword>
<feature type="domain" description="UvrD-like helicase ATP-binding" evidence="16">
    <location>
        <begin position="4"/>
        <end position="301"/>
    </location>
</feature>
<dbReference type="InterPro" id="IPR014017">
    <property type="entry name" value="DNA_helicase_UvrD-like_C"/>
</dbReference>
<dbReference type="InterPro" id="IPR000212">
    <property type="entry name" value="DNA_helicase_UvrD/REP"/>
</dbReference>
<evidence type="ECO:0000259" key="17">
    <source>
        <dbReference type="PROSITE" id="PS51217"/>
    </source>
</evidence>
<evidence type="ECO:0000256" key="6">
    <source>
        <dbReference type="ARBA" id="ARBA00022806"/>
    </source>
</evidence>
<evidence type="ECO:0000256" key="5">
    <source>
        <dbReference type="ARBA" id="ARBA00022801"/>
    </source>
</evidence>
<evidence type="ECO:0000256" key="2">
    <source>
        <dbReference type="ARBA" id="ARBA00022722"/>
    </source>
</evidence>
<evidence type="ECO:0000256" key="15">
    <source>
        <dbReference type="PROSITE-ProRule" id="PRU00560"/>
    </source>
</evidence>
<dbReference type="InterPro" id="IPR014016">
    <property type="entry name" value="UvrD-like_ATP-bd"/>
</dbReference>
<dbReference type="GO" id="GO:0043138">
    <property type="term" value="F:3'-5' DNA helicase activity"/>
    <property type="evidence" value="ECO:0007669"/>
    <property type="project" value="UniProtKB-EC"/>
</dbReference>
<organism evidence="18 19">
    <name type="scientific">Methanococcoides vulcani</name>
    <dbReference type="NCBI Taxonomy" id="1353158"/>
    <lineage>
        <taxon>Archaea</taxon>
        <taxon>Methanobacteriati</taxon>
        <taxon>Methanobacteriota</taxon>
        <taxon>Stenosarchaea group</taxon>
        <taxon>Methanomicrobia</taxon>
        <taxon>Methanosarcinales</taxon>
        <taxon>Methanosarcinaceae</taxon>
        <taxon>Methanococcoides</taxon>
    </lineage>
</organism>
<dbReference type="InterPro" id="IPR038726">
    <property type="entry name" value="PDDEXK_AddAB-type"/>
</dbReference>
<dbReference type="PANTHER" id="PTHR11070">
    <property type="entry name" value="UVRD / RECB / PCRA DNA HELICASE FAMILY MEMBER"/>
    <property type="match status" value="1"/>
</dbReference>
<comment type="catalytic activity">
    <reaction evidence="14">
        <text>ATP + H2O = ADP + phosphate + H(+)</text>
        <dbReference type="Rhea" id="RHEA:13065"/>
        <dbReference type="ChEBI" id="CHEBI:15377"/>
        <dbReference type="ChEBI" id="CHEBI:15378"/>
        <dbReference type="ChEBI" id="CHEBI:30616"/>
        <dbReference type="ChEBI" id="CHEBI:43474"/>
        <dbReference type="ChEBI" id="CHEBI:456216"/>
        <dbReference type="EC" id="5.6.2.4"/>
    </reaction>
</comment>
<dbReference type="Gene3D" id="1.10.10.160">
    <property type="match status" value="1"/>
</dbReference>
<dbReference type="InterPro" id="IPR013986">
    <property type="entry name" value="DExx_box_DNA_helicase_dom_sf"/>
</dbReference>
<dbReference type="CDD" id="cd17932">
    <property type="entry name" value="DEXQc_UvrD"/>
    <property type="match status" value="1"/>
</dbReference>
<dbReference type="EMBL" id="FOHQ01000003">
    <property type="protein sequence ID" value="SES87050.1"/>
    <property type="molecule type" value="Genomic_DNA"/>
</dbReference>
<dbReference type="Pfam" id="PF13361">
    <property type="entry name" value="UvrD_C"/>
    <property type="match status" value="1"/>
</dbReference>
<evidence type="ECO:0000256" key="4">
    <source>
        <dbReference type="ARBA" id="ARBA00022763"/>
    </source>
</evidence>
<evidence type="ECO:0000256" key="9">
    <source>
        <dbReference type="ARBA" id="ARBA00023125"/>
    </source>
</evidence>
<evidence type="ECO:0000256" key="14">
    <source>
        <dbReference type="ARBA" id="ARBA00048988"/>
    </source>
</evidence>
<keyword evidence="8 15" id="KW-0067">ATP-binding</keyword>
<dbReference type="InterPro" id="IPR027417">
    <property type="entry name" value="P-loop_NTPase"/>
</dbReference>
<dbReference type="GO" id="GO:0000725">
    <property type="term" value="P:recombinational repair"/>
    <property type="evidence" value="ECO:0007669"/>
    <property type="project" value="TreeGrafter"/>
</dbReference>
<dbReference type="OrthoDB" id="203178at2157"/>
<keyword evidence="6 15" id="KW-0347">Helicase</keyword>